<sequence length="110" mass="12591">MVPNVVHRTLGPWWVGGRGWVYEEALTLEDGRVVTRREYERIAAACGGDKRAARELHVELSRLGIRDHYAFASRVLGREVRHLSELTPDERNLIRLEARAQVERTNSLSS</sequence>
<accession>A0A7V2F5S6</accession>
<organism evidence="1">
    <name type="scientific">Rhodothermus marinus</name>
    <name type="common">Rhodothermus obamensis</name>
    <dbReference type="NCBI Taxonomy" id="29549"/>
    <lineage>
        <taxon>Bacteria</taxon>
        <taxon>Pseudomonadati</taxon>
        <taxon>Rhodothermota</taxon>
        <taxon>Rhodothermia</taxon>
        <taxon>Rhodothermales</taxon>
        <taxon>Rhodothermaceae</taxon>
        <taxon>Rhodothermus</taxon>
    </lineage>
</organism>
<evidence type="ECO:0000313" key="1">
    <source>
        <dbReference type="EMBL" id="HER95676.1"/>
    </source>
</evidence>
<comment type="caution">
    <text evidence="1">The sequence shown here is derived from an EMBL/GenBank/DDBJ whole genome shotgun (WGS) entry which is preliminary data.</text>
</comment>
<protein>
    <submittedName>
        <fullName evidence="1">Uncharacterized protein</fullName>
    </submittedName>
</protein>
<proteinExistence type="predicted"/>
<dbReference type="AlphaFoldDB" id="A0A7V2F5S6"/>
<dbReference type="EMBL" id="DSGB01000004">
    <property type="protein sequence ID" value="HER95676.1"/>
    <property type="molecule type" value="Genomic_DNA"/>
</dbReference>
<gene>
    <name evidence="1" type="ORF">ENO59_04050</name>
</gene>
<name>A0A7V2F5S6_RHOMR</name>
<reference evidence="1" key="1">
    <citation type="journal article" date="2020" name="mSystems">
        <title>Genome- and Community-Level Interaction Insights into Carbon Utilization and Element Cycling Functions of Hydrothermarchaeota in Hydrothermal Sediment.</title>
        <authorList>
            <person name="Zhou Z."/>
            <person name="Liu Y."/>
            <person name="Xu W."/>
            <person name="Pan J."/>
            <person name="Luo Z.H."/>
            <person name="Li M."/>
        </authorList>
    </citation>
    <scope>NUCLEOTIDE SEQUENCE [LARGE SCALE GENOMIC DNA]</scope>
    <source>
        <strain evidence="1">SpSt-143</strain>
    </source>
</reference>